<organism evidence="1 2">
    <name type="scientific">Loa loa</name>
    <name type="common">Eye worm</name>
    <name type="synonym">Filaria loa</name>
    <dbReference type="NCBI Taxonomy" id="7209"/>
    <lineage>
        <taxon>Eukaryota</taxon>
        <taxon>Metazoa</taxon>
        <taxon>Ecdysozoa</taxon>
        <taxon>Nematoda</taxon>
        <taxon>Chromadorea</taxon>
        <taxon>Rhabditida</taxon>
        <taxon>Spirurina</taxon>
        <taxon>Spiruromorpha</taxon>
        <taxon>Filarioidea</taxon>
        <taxon>Onchocercidae</taxon>
        <taxon>Loa</taxon>
    </lineage>
</organism>
<dbReference type="STRING" id="7209.A0A1I7VMH8"/>
<name>A0A1I7VMH8_LOALO</name>
<sequence length="110" mass="12125">MGENICNMLTWNICSLLNYSLVSNTNGYRTKKSKAVLVGSNSCTSVMSTMCTEDSEGTELFENLHMKLEKTTDGFGGKDPAVVGPAVMDFLVLCRNGNKRKSFQKKNESK</sequence>
<dbReference type="SUPFAM" id="SSF141739">
    <property type="entry name" value="MFPT repeat-like"/>
    <property type="match status" value="1"/>
</dbReference>
<keyword evidence="1" id="KW-1185">Reference proteome</keyword>
<protein>
    <submittedName>
        <fullName evidence="2">Uncharacterized protein</fullName>
    </submittedName>
</protein>
<dbReference type="Proteomes" id="UP000095285">
    <property type="component" value="Unassembled WGS sequence"/>
</dbReference>
<proteinExistence type="predicted"/>
<dbReference type="AlphaFoldDB" id="A0A1I7VMH8"/>
<evidence type="ECO:0000313" key="1">
    <source>
        <dbReference type="Proteomes" id="UP000095285"/>
    </source>
</evidence>
<reference evidence="2" key="2">
    <citation type="submission" date="2016-11" db="UniProtKB">
        <authorList>
            <consortium name="WormBaseParasite"/>
        </authorList>
    </citation>
    <scope>IDENTIFICATION</scope>
</reference>
<dbReference type="OrthoDB" id="5826723at2759"/>
<evidence type="ECO:0000313" key="2">
    <source>
        <dbReference type="WBParaSite" id="EN70_4194"/>
    </source>
</evidence>
<accession>A0A1I7VMH8</accession>
<reference evidence="1" key="1">
    <citation type="submission" date="2012-04" db="EMBL/GenBank/DDBJ databases">
        <title>The Genome Sequence of Loa loa.</title>
        <authorList>
            <consortium name="The Broad Institute Genome Sequencing Platform"/>
            <consortium name="Broad Institute Genome Sequencing Center for Infectious Disease"/>
            <person name="Nutman T.B."/>
            <person name="Fink D.L."/>
            <person name="Russ C."/>
            <person name="Young S."/>
            <person name="Zeng Q."/>
            <person name="Gargeya S."/>
            <person name="Alvarado L."/>
            <person name="Berlin A."/>
            <person name="Chapman S.B."/>
            <person name="Chen Z."/>
            <person name="Freedman E."/>
            <person name="Gellesch M."/>
            <person name="Goldberg J."/>
            <person name="Griggs A."/>
            <person name="Gujja S."/>
            <person name="Heilman E.R."/>
            <person name="Heiman D."/>
            <person name="Howarth C."/>
            <person name="Mehta T."/>
            <person name="Neiman D."/>
            <person name="Pearson M."/>
            <person name="Roberts A."/>
            <person name="Saif S."/>
            <person name="Shea T."/>
            <person name="Shenoy N."/>
            <person name="Sisk P."/>
            <person name="Stolte C."/>
            <person name="Sykes S."/>
            <person name="White J."/>
            <person name="Yandava C."/>
            <person name="Haas B."/>
            <person name="Henn M.R."/>
            <person name="Nusbaum C."/>
            <person name="Birren B."/>
        </authorList>
    </citation>
    <scope>NUCLEOTIDE SEQUENCE [LARGE SCALE GENOMIC DNA]</scope>
</reference>
<gene>
    <name evidence="2" type="primary">LOAG_00452</name>
</gene>
<dbReference type="WBParaSite" id="EN70_4194">
    <property type="protein sequence ID" value="EN70_4194"/>
    <property type="gene ID" value="EN70_4194"/>
</dbReference>